<reference evidence="2" key="1">
    <citation type="submission" date="2016-10" db="EMBL/GenBank/DDBJ databases">
        <authorList>
            <person name="Varghese N."/>
            <person name="Submissions S."/>
        </authorList>
    </citation>
    <scope>NUCLEOTIDE SEQUENCE [LARGE SCALE GENOMIC DNA]</scope>
    <source>
        <strain evidence="2">DSM 44796</strain>
    </source>
</reference>
<sequence length="329" mass="35387">MTVVPLTAPITAVDAEFYTAQQRIVRTTVNEAQAAWRQLDSPAIDSATAAALRLQVVATVEEAQAEAAALAPLYIAATLAALGAVSNPVGALVSAMFSGIAANGLPLAALVDFALRRYRLALLAGVPPSEAHALGLAKLLTYVSTETADAGRIARHTTAILEPELAGYERVVTLPACGRCILLAGRLYTFSTGFLRHPRCDCDMRPVTHDQWHDDRPGNNPRDLFDSMTTEQQNKAFGVGDAEAIRAGADISRVVNARRKNAVYVAAGHEYTHDATTVRGHGRQLGELAKQGGQYSRSRVPRPTAAQLVNTVPDRAELIRQLRRFGYLR</sequence>
<name>A0A1G9GK71_9PSEU</name>
<evidence type="ECO:0000313" key="1">
    <source>
        <dbReference type="EMBL" id="SDL01071.1"/>
    </source>
</evidence>
<evidence type="ECO:0008006" key="3">
    <source>
        <dbReference type="Google" id="ProtNLM"/>
    </source>
</evidence>
<proteinExistence type="predicted"/>
<accession>A0A1G9GK71</accession>
<dbReference type="Proteomes" id="UP000199682">
    <property type="component" value="Unassembled WGS sequence"/>
</dbReference>
<dbReference type="AlphaFoldDB" id="A0A1G9GK71"/>
<dbReference type="EMBL" id="FNET01000008">
    <property type="protein sequence ID" value="SDL01071.1"/>
    <property type="molecule type" value="Genomic_DNA"/>
</dbReference>
<protein>
    <recommendedName>
        <fullName evidence="3">Capsid maturation protease</fullName>
    </recommendedName>
</protein>
<organism evidence="1 2">
    <name type="scientific">Lentzea albidocapillata subsp. violacea</name>
    <dbReference type="NCBI Taxonomy" id="128104"/>
    <lineage>
        <taxon>Bacteria</taxon>
        <taxon>Bacillati</taxon>
        <taxon>Actinomycetota</taxon>
        <taxon>Actinomycetes</taxon>
        <taxon>Pseudonocardiales</taxon>
        <taxon>Pseudonocardiaceae</taxon>
        <taxon>Lentzea</taxon>
    </lineage>
</organism>
<evidence type="ECO:0000313" key="2">
    <source>
        <dbReference type="Proteomes" id="UP000199682"/>
    </source>
</evidence>
<gene>
    <name evidence="1" type="ORF">SAMN04488074_108239</name>
</gene>